<reference evidence="1 2" key="1">
    <citation type="submission" date="2020-03" db="EMBL/GenBank/DDBJ databases">
        <title>Genomic Encyclopedia of Type Strains, Phase IV (KMG-IV): sequencing the most valuable type-strain genomes for metagenomic binning, comparative biology and taxonomic classification.</title>
        <authorList>
            <person name="Goeker M."/>
        </authorList>
    </citation>
    <scope>NUCLEOTIDE SEQUENCE [LARGE SCALE GENOMIC DNA]</scope>
    <source>
        <strain evidence="1 2">DSM 19867</strain>
    </source>
</reference>
<organism evidence="1 2">
    <name type="scientific">Rhizomicrobium palustre</name>
    <dbReference type="NCBI Taxonomy" id="189966"/>
    <lineage>
        <taxon>Bacteria</taxon>
        <taxon>Pseudomonadati</taxon>
        <taxon>Pseudomonadota</taxon>
        <taxon>Alphaproteobacteria</taxon>
        <taxon>Micropepsales</taxon>
        <taxon>Micropepsaceae</taxon>
        <taxon>Rhizomicrobium</taxon>
    </lineage>
</organism>
<dbReference type="AlphaFoldDB" id="A0A846MXN7"/>
<comment type="caution">
    <text evidence="1">The sequence shown here is derived from an EMBL/GenBank/DDBJ whole genome shotgun (WGS) entry which is preliminary data.</text>
</comment>
<dbReference type="RefSeq" id="WP_167082533.1">
    <property type="nucleotide sequence ID" value="NZ_BAAADC010000001.1"/>
</dbReference>
<accession>A0A846MXN7</accession>
<name>A0A846MXN7_9PROT</name>
<dbReference type="EMBL" id="JAASRM010000001">
    <property type="protein sequence ID" value="NIK88348.1"/>
    <property type="molecule type" value="Genomic_DNA"/>
</dbReference>
<sequence length="169" mass="18202">MPSLAYRHAIDALSAANPKDGIAAIAAAEAALRAGLPRGEVISRVRKGLTAEPASARGWLVLAEALTPTNKRMAAEALSQSLMLAPHEFWLAGPQSVDAAALWPDLDGDTQQAALRNARQLWDYPPLREHFFAVADTPGAASVLNRAFSADEIRYINRWGLLHEMGRAP</sequence>
<evidence type="ECO:0000313" key="2">
    <source>
        <dbReference type="Proteomes" id="UP000570514"/>
    </source>
</evidence>
<keyword evidence="2" id="KW-1185">Reference proteome</keyword>
<proteinExistence type="predicted"/>
<gene>
    <name evidence="1" type="ORF">FHS83_001666</name>
</gene>
<dbReference type="Proteomes" id="UP000570514">
    <property type="component" value="Unassembled WGS sequence"/>
</dbReference>
<protein>
    <submittedName>
        <fullName evidence="1">Uncharacterized protein</fullName>
    </submittedName>
</protein>
<evidence type="ECO:0000313" key="1">
    <source>
        <dbReference type="EMBL" id="NIK88348.1"/>
    </source>
</evidence>